<accession>A0AAN7RCL1</accession>
<name>A0AAN7RCL1_TRANT</name>
<organism evidence="1 2">
    <name type="scientific">Trapa natans</name>
    <name type="common">Water chestnut</name>
    <dbReference type="NCBI Taxonomy" id="22666"/>
    <lineage>
        <taxon>Eukaryota</taxon>
        <taxon>Viridiplantae</taxon>
        <taxon>Streptophyta</taxon>
        <taxon>Embryophyta</taxon>
        <taxon>Tracheophyta</taxon>
        <taxon>Spermatophyta</taxon>
        <taxon>Magnoliopsida</taxon>
        <taxon>eudicotyledons</taxon>
        <taxon>Gunneridae</taxon>
        <taxon>Pentapetalae</taxon>
        <taxon>rosids</taxon>
        <taxon>malvids</taxon>
        <taxon>Myrtales</taxon>
        <taxon>Lythraceae</taxon>
        <taxon>Trapa</taxon>
    </lineage>
</organism>
<comment type="caution">
    <text evidence="1">The sequence shown here is derived from an EMBL/GenBank/DDBJ whole genome shotgun (WGS) entry which is preliminary data.</text>
</comment>
<dbReference type="PANTHER" id="PTHR47513">
    <property type="entry name" value="ZINC TRANSPORTER"/>
    <property type="match status" value="1"/>
</dbReference>
<keyword evidence="2" id="KW-1185">Reference proteome</keyword>
<dbReference type="Proteomes" id="UP001346149">
    <property type="component" value="Unassembled WGS sequence"/>
</dbReference>
<dbReference type="AlphaFoldDB" id="A0AAN7RCL1"/>
<proteinExistence type="predicted"/>
<evidence type="ECO:0000313" key="2">
    <source>
        <dbReference type="Proteomes" id="UP001346149"/>
    </source>
</evidence>
<dbReference type="EMBL" id="JAXQNO010000003">
    <property type="protein sequence ID" value="KAK4800344.1"/>
    <property type="molecule type" value="Genomic_DNA"/>
</dbReference>
<protein>
    <submittedName>
        <fullName evidence="1">Uncharacterized protein</fullName>
    </submittedName>
</protein>
<gene>
    <name evidence="1" type="ORF">SAY86_020831</name>
</gene>
<reference evidence="1 2" key="1">
    <citation type="journal article" date="2023" name="Hortic Res">
        <title>Pangenome of water caltrop reveals structural variations and asymmetric subgenome divergence after allopolyploidization.</title>
        <authorList>
            <person name="Zhang X."/>
            <person name="Chen Y."/>
            <person name="Wang L."/>
            <person name="Yuan Y."/>
            <person name="Fang M."/>
            <person name="Shi L."/>
            <person name="Lu R."/>
            <person name="Comes H.P."/>
            <person name="Ma Y."/>
            <person name="Chen Y."/>
            <person name="Huang G."/>
            <person name="Zhou Y."/>
            <person name="Zheng Z."/>
            <person name="Qiu Y."/>
        </authorList>
    </citation>
    <scope>NUCLEOTIDE SEQUENCE [LARGE SCALE GENOMIC DNA]</scope>
    <source>
        <strain evidence="1">F231</strain>
    </source>
</reference>
<evidence type="ECO:0000313" key="1">
    <source>
        <dbReference type="EMBL" id="KAK4800344.1"/>
    </source>
</evidence>
<dbReference type="PANTHER" id="PTHR47513:SF1">
    <property type="entry name" value="OS07G0283200 PROTEIN"/>
    <property type="match status" value="1"/>
</dbReference>
<sequence length="93" mass="10392">MEIQFGDNILPESDTEEVLGMKAMVLPILDGILPALRRIIARRVSLKKQLKRRLNVLTTASATCFMFPVAMWDKITDLLLLAAIPCHSLLGPF</sequence>